<accession>A0AA96Y916</accession>
<dbReference type="Pfam" id="PF13354">
    <property type="entry name" value="Beta-lactamase2"/>
    <property type="match status" value="1"/>
</dbReference>
<proteinExistence type="predicted"/>
<dbReference type="InterPro" id="IPR045155">
    <property type="entry name" value="Beta-lactam_cat"/>
</dbReference>
<name>A0AA96Y916_9CYAN</name>
<evidence type="ECO:0000313" key="3">
    <source>
        <dbReference type="EMBL" id="WOB45079.1"/>
    </source>
</evidence>
<feature type="transmembrane region" description="Helical" evidence="1">
    <location>
        <begin position="13"/>
        <end position="37"/>
    </location>
</feature>
<sequence>MVAIIMKSVAQRWWWYALVAPISAFGVMAGAVLVHSYPALTPVLERPYEEGESLISEAKSLAELYELRDRLQQDIDNQPPTLVSVATRANSVPTALLETLRAVEIRIGVEESAKASWEQAIRTANQAVELKQQPDQTEETIAKRYQLWKSATDSLREVSADSFVGEQAAKKLKEYEGILSVVAYEYDTARSGFLKAIADSTGMGSQVHVTVCSLERECRRYQGKEPPASPASLIKVPLAIATMDKLTREKIDPDTPIFIDPSNYTEDAAKIWVGTEYPIRKVLLQMITHSSNIATNQLIDYVGWQSIEQTLRDRGYEYTRIGSKLTGQAISPTANVSSVPNESVSNEINMDELTDMMVSIYNNEVPGADLILEGLVNQYDWELGYEAIRRPAVWIGEKTGQNSSVLGTTVGVNIKGKRYVISVAINYTASEPAVKQVISGIVKHLIDHDGF</sequence>
<dbReference type="RefSeq" id="WP_316788637.1">
    <property type="nucleotide sequence ID" value="NZ_CP053540.1"/>
</dbReference>
<organism evidence="3">
    <name type="scientific">Thermoleptolyngbya oregonensis NK1-22</name>
    <dbReference type="NCBI Taxonomy" id="2547457"/>
    <lineage>
        <taxon>Bacteria</taxon>
        <taxon>Bacillati</taxon>
        <taxon>Cyanobacteriota</taxon>
        <taxon>Cyanophyceae</taxon>
        <taxon>Oculatellales</taxon>
        <taxon>Oculatellaceae</taxon>
        <taxon>Thermoleptolyngbya</taxon>
    </lineage>
</organism>
<keyword evidence="1" id="KW-0472">Membrane</keyword>
<dbReference type="InterPro" id="IPR000871">
    <property type="entry name" value="Beta-lactam_class-A"/>
</dbReference>
<dbReference type="Gene3D" id="3.40.710.10">
    <property type="entry name" value="DD-peptidase/beta-lactamase superfamily"/>
    <property type="match status" value="1"/>
</dbReference>
<dbReference type="GO" id="GO:0030655">
    <property type="term" value="P:beta-lactam antibiotic catabolic process"/>
    <property type="evidence" value="ECO:0007669"/>
    <property type="project" value="InterPro"/>
</dbReference>
<dbReference type="EMBL" id="CP053540">
    <property type="protein sequence ID" value="WOB45079.1"/>
    <property type="molecule type" value="Genomic_DNA"/>
</dbReference>
<dbReference type="PANTHER" id="PTHR35333:SF3">
    <property type="entry name" value="BETA-LACTAMASE-TYPE TRANSPEPTIDASE FOLD CONTAINING PROTEIN"/>
    <property type="match status" value="1"/>
</dbReference>
<dbReference type="AlphaFoldDB" id="A0AA96Y916"/>
<dbReference type="GO" id="GO:0046677">
    <property type="term" value="P:response to antibiotic"/>
    <property type="evidence" value="ECO:0007669"/>
    <property type="project" value="InterPro"/>
</dbReference>
<feature type="domain" description="Beta-lactamase class A catalytic" evidence="2">
    <location>
        <begin position="225"/>
        <end position="423"/>
    </location>
</feature>
<keyword evidence="1" id="KW-1133">Transmembrane helix</keyword>
<dbReference type="PANTHER" id="PTHR35333">
    <property type="entry name" value="BETA-LACTAMASE"/>
    <property type="match status" value="1"/>
</dbReference>
<keyword evidence="3" id="KW-0378">Hydrolase</keyword>
<dbReference type="KEGG" id="tog:HNI00_19455"/>
<protein>
    <submittedName>
        <fullName evidence="3">Serine hydrolase</fullName>
    </submittedName>
</protein>
<dbReference type="InterPro" id="IPR012338">
    <property type="entry name" value="Beta-lactam/transpept-like"/>
</dbReference>
<dbReference type="GO" id="GO:0008800">
    <property type="term" value="F:beta-lactamase activity"/>
    <property type="evidence" value="ECO:0007669"/>
    <property type="project" value="InterPro"/>
</dbReference>
<evidence type="ECO:0000259" key="2">
    <source>
        <dbReference type="Pfam" id="PF13354"/>
    </source>
</evidence>
<dbReference type="SUPFAM" id="SSF56601">
    <property type="entry name" value="beta-lactamase/transpeptidase-like"/>
    <property type="match status" value="1"/>
</dbReference>
<reference evidence="3" key="1">
    <citation type="submission" date="2020-05" db="EMBL/GenBank/DDBJ databases">
        <authorList>
            <person name="Zhu T."/>
            <person name="Keshari N."/>
            <person name="Lu X."/>
        </authorList>
    </citation>
    <scope>NUCLEOTIDE SEQUENCE</scope>
    <source>
        <strain evidence="3">NK1-22</strain>
    </source>
</reference>
<evidence type="ECO:0000256" key="1">
    <source>
        <dbReference type="SAM" id="Phobius"/>
    </source>
</evidence>
<keyword evidence="1" id="KW-0812">Transmembrane</keyword>
<gene>
    <name evidence="3" type="ORF">HNI00_19455</name>
</gene>